<dbReference type="EMBL" id="GIBP01005283">
    <property type="protein sequence ID" value="NDV34252.1"/>
    <property type="molecule type" value="Transcribed_RNA"/>
</dbReference>
<dbReference type="GO" id="GO:0012505">
    <property type="term" value="C:endomembrane system"/>
    <property type="evidence" value="ECO:0007669"/>
    <property type="project" value="UniProtKB-SubCell"/>
</dbReference>
<evidence type="ECO:0000256" key="3">
    <source>
        <dbReference type="ARBA" id="ARBA00022692"/>
    </source>
</evidence>
<dbReference type="PANTHER" id="PTHR31142:SF3">
    <property type="entry name" value="THH1_TOM1_TOM3 DOMAIN-CONTAINING PROTEIN"/>
    <property type="match status" value="1"/>
</dbReference>
<feature type="transmembrane region" description="Helical" evidence="7">
    <location>
        <begin position="240"/>
        <end position="261"/>
    </location>
</feature>
<feature type="transmembrane region" description="Helical" evidence="7">
    <location>
        <begin position="167"/>
        <end position="185"/>
    </location>
</feature>
<feature type="transmembrane region" description="Helical" evidence="7">
    <location>
        <begin position="206"/>
        <end position="228"/>
    </location>
</feature>
<keyword evidence="3 7" id="KW-0812">Transmembrane</keyword>
<evidence type="ECO:0000256" key="4">
    <source>
        <dbReference type="ARBA" id="ARBA00022989"/>
    </source>
</evidence>
<dbReference type="Pfam" id="PF06454">
    <property type="entry name" value="THH1_TOM1-3_dom"/>
    <property type="match status" value="1"/>
</dbReference>
<keyword evidence="4 7" id="KW-1133">Transmembrane helix</keyword>
<dbReference type="InterPro" id="IPR009457">
    <property type="entry name" value="THH1/TOM1/TOM3_dom"/>
</dbReference>
<comment type="similarity">
    <text evidence="2">Belongs to the plant tobamovirus multiplication TOM1 protein family.</text>
</comment>
<protein>
    <recommendedName>
        <fullName evidence="8">THH1/TOM1/TOM3 domain-containing protein</fullName>
    </recommendedName>
</protein>
<proteinExistence type="inferred from homology"/>
<sequence length="303" mass="34604">MEDYEPYQKTLIWSLCGLYGLLGVLSFARLCRIWCCLPTHAGITLEKLFLFFCFEGSLLRTIFFGILVVLKDVNNFFLSIDDDSTFLLLSNLPRIVFFSTFCLLVLSWIEILYRVENLQQGSFKKKRNIFITLNLFVYLLQGLFWFFLLYSGISEHAKRTISLIENLTFSFVAILISISFIYYGGKLFTLLKDYKEASEDLLRRQCEVLSMTLICSIAFALRGILLILTSIQTEIDKNAYLLFFYCFLSEILPCSLLLVILSRSDITSSGISQTGTKTRSGHRGGSLDGSDYGTSSRTINESH</sequence>
<feature type="region of interest" description="Disordered" evidence="6">
    <location>
        <begin position="268"/>
        <end position="303"/>
    </location>
</feature>
<evidence type="ECO:0000313" key="9">
    <source>
        <dbReference type="EMBL" id="NDV34252.1"/>
    </source>
</evidence>
<keyword evidence="5 7" id="KW-0472">Membrane</keyword>
<evidence type="ECO:0000256" key="7">
    <source>
        <dbReference type="SAM" id="Phobius"/>
    </source>
</evidence>
<dbReference type="InterPro" id="IPR040226">
    <property type="entry name" value="THH1/TOM1/TOM3"/>
</dbReference>
<comment type="subcellular location">
    <subcellularLocation>
        <location evidence="1">Endomembrane system</location>
        <topology evidence="1">Multi-pass membrane protein</topology>
    </subcellularLocation>
</comment>
<evidence type="ECO:0000259" key="8">
    <source>
        <dbReference type="Pfam" id="PF06454"/>
    </source>
</evidence>
<feature type="transmembrane region" description="Helical" evidence="7">
    <location>
        <begin position="127"/>
        <end position="147"/>
    </location>
</feature>
<feature type="compositionally biased region" description="Polar residues" evidence="6">
    <location>
        <begin position="268"/>
        <end position="278"/>
    </location>
</feature>
<evidence type="ECO:0000256" key="2">
    <source>
        <dbReference type="ARBA" id="ARBA00006779"/>
    </source>
</evidence>
<name>A0A6B2LB02_9EUKA</name>
<feature type="transmembrane region" description="Helical" evidence="7">
    <location>
        <begin position="49"/>
        <end position="70"/>
    </location>
</feature>
<feature type="transmembrane region" description="Helical" evidence="7">
    <location>
        <begin position="95"/>
        <end position="115"/>
    </location>
</feature>
<accession>A0A6B2LB02</accession>
<organism evidence="9">
    <name type="scientific">Arcella intermedia</name>
    <dbReference type="NCBI Taxonomy" id="1963864"/>
    <lineage>
        <taxon>Eukaryota</taxon>
        <taxon>Amoebozoa</taxon>
        <taxon>Tubulinea</taxon>
        <taxon>Elardia</taxon>
        <taxon>Arcellinida</taxon>
        <taxon>Sphaerothecina</taxon>
        <taxon>Arcellidae</taxon>
        <taxon>Arcella</taxon>
    </lineage>
</organism>
<dbReference type="PANTHER" id="PTHR31142">
    <property type="entry name" value="TOBAMOVIRUS MULTIPLICATION PROTEIN 1-LIKE ISOFORM X1"/>
    <property type="match status" value="1"/>
</dbReference>
<reference evidence="9" key="1">
    <citation type="journal article" date="2020" name="J. Eukaryot. Microbiol.">
        <title>De novo Sequencing, Assembly and Annotation of the Transcriptome for the Free-Living Testate Amoeba Arcella intermedia.</title>
        <authorList>
            <person name="Ribeiro G.M."/>
            <person name="Porfirio-Sousa A.L."/>
            <person name="Maurer-Alcala X.X."/>
            <person name="Katz L.A."/>
            <person name="Lahr D.J.G."/>
        </authorList>
    </citation>
    <scope>NUCLEOTIDE SEQUENCE</scope>
</reference>
<feature type="domain" description="THH1/TOM1/TOM3" evidence="8">
    <location>
        <begin position="5"/>
        <end position="263"/>
    </location>
</feature>
<evidence type="ECO:0000256" key="5">
    <source>
        <dbReference type="ARBA" id="ARBA00023136"/>
    </source>
</evidence>
<evidence type="ECO:0000256" key="1">
    <source>
        <dbReference type="ARBA" id="ARBA00004127"/>
    </source>
</evidence>
<evidence type="ECO:0000256" key="6">
    <source>
        <dbReference type="SAM" id="MobiDB-lite"/>
    </source>
</evidence>
<dbReference type="AlphaFoldDB" id="A0A6B2LB02"/>
<feature type="compositionally biased region" description="Polar residues" evidence="6">
    <location>
        <begin position="292"/>
        <end position="303"/>
    </location>
</feature>
<feature type="transmembrane region" description="Helical" evidence="7">
    <location>
        <begin position="12"/>
        <end position="37"/>
    </location>
</feature>